<feature type="transmembrane region" description="Helical" evidence="8">
    <location>
        <begin position="76"/>
        <end position="95"/>
    </location>
</feature>
<comment type="similarity">
    <text evidence="2">Belongs to the major facilitator superfamily. TCR/Tet family.</text>
</comment>
<dbReference type="KEGG" id="pkb:B4V02_04455"/>
<accession>A0A222WJP0</accession>
<evidence type="ECO:0000256" key="1">
    <source>
        <dbReference type="ARBA" id="ARBA00004651"/>
    </source>
</evidence>
<protein>
    <submittedName>
        <fullName evidence="10">MFS transporter</fullName>
    </submittedName>
</protein>
<dbReference type="InterPro" id="IPR050189">
    <property type="entry name" value="MFS_Efflux_Transporters"/>
</dbReference>
<dbReference type="CDD" id="cd17325">
    <property type="entry name" value="MFS_MdtG_SLC18_like"/>
    <property type="match status" value="1"/>
</dbReference>
<evidence type="ECO:0000313" key="11">
    <source>
        <dbReference type="Proteomes" id="UP000214666"/>
    </source>
</evidence>
<proteinExistence type="inferred from homology"/>
<feature type="transmembrane region" description="Helical" evidence="8">
    <location>
        <begin position="370"/>
        <end position="387"/>
    </location>
</feature>
<dbReference type="InterPro" id="IPR011701">
    <property type="entry name" value="MFS"/>
</dbReference>
<evidence type="ECO:0000256" key="3">
    <source>
        <dbReference type="ARBA" id="ARBA00022448"/>
    </source>
</evidence>
<keyword evidence="5 8" id="KW-0812">Transmembrane</keyword>
<dbReference type="STRING" id="172713.GCA_001705305_04677"/>
<feature type="transmembrane region" description="Helical" evidence="8">
    <location>
        <begin position="347"/>
        <end position="364"/>
    </location>
</feature>
<dbReference type="InterPro" id="IPR001958">
    <property type="entry name" value="Tet-R_TetA/multi-R_MdtG-like"/>
</dbReference>
<reference evidence="10 11" key="1">
    <citation type="submission" date="2017-03" db="EMBL/GenBank/DDBJ databases">
        <title>Complete genome sequence of Paenibacillus Kribbensis producing bioflocculants.</title>
        <authorList>
            <person name="Lee H.-G."/>
            <person name="Oh H.-M."/>
        </authorList>
    </citation>
    <scope>NUCLEOTIDE SEQUENCE [LARGE SCALE GENOMIC DNA]</scope>
    <source>
        <strain evidence="10 11">AM49</strain>
    </source>
</reference>
<comment type="subcellular location">
    <subcellularLocation>
        <location evidence="1">Cell membrane</location>
        <topology evidence="1">Multi-pass membrane protein</topology>
    </subcellularLocation>
</comment>
<feature type="transmembrane region" description="Helical" evidence="8">
    <location>
        <begin position="284"/>
        <end position="302"/>
    </location>
</feature>
<dbReference type="AlphaFoldDB" id="A0A222WJP0"/>
<keyword evidence="7 8" id="KW-0472">Membrane</keyword>
<dbReference type="GO" id="GO:0005886">
    <property type="term" value="C:plasma membrane"/>
    <property type="evidence" value="ECO:0007669"/>
    <property type="project" value="UniProtKB-SubCell"/>
</dbReference>
<dbReference type="InterPro" id="IPR036259">
    <property type="entry name" value="MFS_trans_sf"/>
</dbReference>
<evidence type="ECO:0000256" key="8">
    <source>
        <dbReference type="SAM" id="Phobius"/>
    </source>
</evidence>
<keyword evidence="4" id="KW-1003">Cell membrane</keyword>
<dbReference type="Gene3D" id="1.20.1250.20">
    <property type="entry name" value="MFS general substrate transporter like domains"/>
    <property type="match status" value="1"/>
</dbReference>
<evidence type="ECO:0000256" key="5">
    <source>
        <dbReference type="ARBA" id="ARBA00022692"/>
    </source>
</evidence>
<dbReference type="PROSITE" id="PS00216">
    <property type="entry name" value="SUGAR_TRANSPORT_1"/>
    <property type="match status" value="1"/>
</dbReference>
<name>A0A222WJP0_9BACL</name>
<evidence type="ECO:0000256" key="6">
    <source>
        <dbReference type="ARBA" id="ARBA00022989"/>
    </source>
</evidence>
<gene>
    <name evidence="10" type="ORF">B4V02_04455</name>
</gene>
<keyword evidence="3" id="KW-0813">Transport</keyword>
<dbReference type="PANTHER" id="PTHR43124:SF3">
    <property type="entry name" value="CHLORAMPHENICOL EFFLUX PUMP RV0191"/>
    <property type="match status" value="1"/>
</dbReference>
<dbReference type="PROSITE" id="PS50850">
    <property type="entry name" value="MFS"/>
    <property type="match status" value="1"/>
</dbReference>
<dbReference type="OrthoDB" id="9793283at2"/>
<dbReference type="SUPFAM" id="SSF103473">
    <property type="entry name" value="MFS general substrate transporter"/>
    <property type="match status" value="1"/>
</dbReference>
<dbReference type="Proteomes" id="UP000214666">
    <property type="component" value="Chromosome"/>
</dbReference>
<feature type="transmembrane region" description="Helical" evidence="8">
    <location>
        <begin position="101"/>
        <end position="123"/>
    </location>
</feature>
<keyword evidence="11" id="KW-1185">Reference proteome</keyword>
<feature type="transmembrane region" description="Helical" evidence="8">
    <location>
        <begin position="163"/>
        <end position="183"/>
    </location>
</feature>
<dbReference type="EMBL" id="CP020028">
    <property type="protein sequence ID" value="ASR45991.1"/>
    <property type="molecule type" value="Genomic_DNA"/>
</dbReference>
<feature type="transmembrane region" description="Helical" evidence="8">
    <location>
        <begin position="12"/>
        <end position="32"/>
    </location>
</feature>
<dbReference type="GO" id="GO:0022857">
    <property type="term" value="F:transmembrane transporter activity"/>
    <property type="evidence" value="ECO:0007669"/>
    <property type="project" value="InterPro"/>
</dbReference>
<organism evidence="10 11">
    <name type="scientific">Paenibacillus kribbensis</name>
    <dbReference type="NCBI Taxonomy" id="172713"/>
    <lineage>
        <taxon>Bacteria</taxon>
        <taxon>Bacillati</taxon>
        <taxon>Bacillota</taxon>
        <taxon>Bacilli</taxon>
        <taxon>Bacillales</taxon>
        <taxon>Paenibacillaceae</taxon>
        <taxon>Paenibacillus</taxon>
    </lineage>
</organism>
<feature type="transmembrane region" description="Helical" evidence="8">
    <location>
        <begin position="217"/>
        <end position="241"/>
    </location>
</feature>
<dbReference type="InterPro" id="IPR005829">
    <property type="entry name" value="Sugar_transporter_CS"/>
</dbReference>
<dbReference type="PANTHER" id="PTHR43124">
    <property type="entry name" value="PURINE EFFLUX PUMP PBUE"/>
    <property type="match status" value="1"/>
</dbReference>
<feature type="domain" description="Major facilitator superfamily (MFS) profile" evidence="9">
    <location>
        <begin position="10"/>
        <end position="393"/>
    </location>
</feature>
<dbReference type="RefSeq" id="WP_094153886.1">
    <property type="nucleotide sequence ID" value="NZ_CP020028.1"/>
</dbReference>
<evidence type="ECO:0000259" key="9">
    <source>
        <dbReference type="PROSITE" id="PS50850"/>
    </source>
</evidence>
<evidence type="ECO:0000256" key="4">
    <source>
        <dbReference type="ARBA" id="ARBA00022475"/>
    </source>
</evidence>
<feature type="transmembrane region" description="Helical" evidence="8">
    <location>
        <begin position="135"/>
        <end position="157"/>
    </location>
</feature>
<feature type="transmembrane region" description="Helical" evidence="8">
    <location>
        <begin position="308"/>
        <end position="326"/>
    </location>
</feature>
<dbReference type="InterPro" id="IPR020846">
    <property type="entry name" value="MFS_dom"/>
</dbReference>
<dbReference type="Pfam" id="PF07690">
    <property type="entry name" value="MFS_1"/>
    <property type="match status" value="1"/>
</dbReference>
<evidence type="ECO:0000256" key="7">
    <source>
        <dbReference type="ARBA" id="ARBA00023136"/>
    </source>
</evidence>
<evidence type="ECO:0000256" key="2">
    <source>
        <dbReference type="ARBA" id="ARBA00007520"/>
    </source>
</evidence>
<keyword evidence="6 8" id="KW-1133">Transmembrane helix</keyword>
<evidence type="ECO:0000313" key="10">
    <source>
        <dbReference type="EMBL" id="ASR45991.1"/>
    </source>
</evidence>
<dbReference type="PRINTS" id="PR01035">
    <property type="entry name" value="TCRTETA"/>
</dbReference>
<sequence length="408" mass="44011">MSILTRNRGAMLLLMLNIFLAFMGIGLVVPVLPKFISELGMNGSSMGLMVAAFALTQLLLSPLSGKWSDRYGRKKLIVFGMIVFMLSELVFGLASSVPILFVARIMGGVGAALLTPSIMAYVADVTSFEERGKGMGMINAAINTGFIIGPGIGGLLATYGIRIPFFAAAGAAGIAAVLSWLVLPESLSKEKQQYNRELPRQRENLLQQFAKSYRSPYFMGLLIVFVVAFGLANFETVFGLFVDHKYGFTPMDIAIIITTGSILGAVVQATIFGWIINRFGEKKVIHSCLAVGGLFIFLTLFAEKYAMIMITTFIIFLAMDILRPAVSTSLSRQAGDEQGFVAGMNSSYTSLGNVIGPLIAGVLFDVHINMPYMVAAIALLLCLVLSLRSKQAGEPRSTTHVAEQRRGG</sequence>
<feature type="transmembrane region" description="Helical" evidence="8">
    <location>
        <begin position="253"/>
        <end position="277"/>
    </location>
</feature>
<feature type="transmembrane region" description="Helical" evidence="8">
    <location>
        <begin position="44"/>
        <end position="64"/>
    </location>
</feature>